<feature type="domain" description="Cyclodeaminase/cyclohydrolase" evidence="1">
    <location>
        <begin position="7"/>
        <end position="190"/>
    </location>
</feature>
<dbReference type="InterPro" id="IPR036178">
    <property type="entry name" value="Formintransfe-cycloase-like_sf"/>
</dbReference>
<dbReference type="AlphaFoldDB" id="A0A017H6G7"/>
<evidence type="ECO:0000259" key="1">
    <source>
        <dbReference type="Pfam" id="PF04961"/>
    </source>
</evidence>
<evidence type="ECO:0000313" key="3">
    <source>
        <dbReference type="Proteomes" id="UP000031184"/>
    </source>
</evidence>
<dbReference type="SUPFAM" id="SSF101262">
    <property type="entry name" value="Methenyltetrahydrofolate cyclohydrolase-like"/>
    <property type="match status" value="1"/>
</dbReference>
<name>A0A017H6G7_9FUSO</name>
<gene>
    <name evidence="2" type="ORF">C095_09775</name>
</gene>
<dbReference type="OrthoDB" id="7959174at2"/>
<dbReference type="InterPro" id="IPR007044">
    <property type="entry name" value="Cyclodeamin/CycHdrlase"/>
</dbReference>
<sequence>MKLIDMTLTQFLNEVDSPSPAPGGGSVGALVGSIGASLGRMVAHLSFGKKKYNAYPEEARAAFEKNFARLAEVKQELSRLVDADTDAYNLVMGAYKLPKDTEEQKAAREAEIQKNLKLAVQTPYETVMYCAEGIDLLGVLLQYGNQNAVSDIGVGCLMMFAGLEAGILNVLINLQSITDEAYNRATKEKVMKMKEKAKLQKEEIIKRVEEAMM</sequence>
<dbReference type="RefSeq" id="WP_005952953.1">
    <property type="nucleotide sequence ID" value="NZ_AOJP01000002.1"/>
</dbReference>
<reference evidence="2 3" key="1">
    <citation type="submission" date="2013-08" db="EMBL/GenBank/DDBJ databases">
        <title>An opportunistic ruminal bacterium that causes liver abscesses in cattle.</title>
        <authorList>
            <person name="Benahmed F.H."/>
            <person name="Rasmussen M."/>
            <person name="Harbottle H."/>
            <person name="Soppet D."/>
            <person name="Nagaraja T.G."/>
            <person name="Davidson M."/>
        </authorList>
    </citation>
    <scope>NUCLEOTIDE SEQUENCE [LARGE SCALE GENOMIC DNA]</scope>
    <source>
        <strain evidence="2 3">B35</strain>
    </source>
</reference>
<dbReference type="Gene3D" id="1.20.120.680">
    <property type="entry name" value="Formiminotetrahydrofolate cyclodeaminase monomer, up-and-down helical bundle"/>
    <property type="match status" value="1"/>
</dbReference>
<dbReference type="Pfam" id="PF04961">
    <property type="entry name" value="FTCD_C"/>
    <property type="match status" value="1"/>
</dbReference>
<evidence type="ECO:0000313" key="2">
    <source>
        <dbReference type="EMBL" id="KID48554.1"/>
    </source>
</evidence>
<dbReference type="GO" id="GO:0003824">
    <property type="term" value="F:catalytic activity"/>
    <property type="evidence" value="ECO:0007669"/>
    <property type="project" value="InterPro"/>
</dbReference>
<dbReference type="PATRIC" id="fig|1226633.4.peg.1980"/>
<proteinExistence type="predicted"/>
<dbReference type="Proteomes" id="UP000031184">
    <property type="component" value="Unassembled WGS sequence"/>
</dbReference>
<comment type="caution">
    <text evidence="2">The sequence shown here is derived from an EMBL/GenBank/DDBJ whole genome shotgun (WGS) entry which is preliminary data.</text>
</comment>
<dbReference type="EMBL" id="AUZI01000023">
    <property type="protein sequence ID" value="KID48554.1"/>
    <property type="molecule type" value="Genomic_DNA"/>
</dbReference>
<organism evidence="2 3">
    <name type="scientific">Fusobacterium necrophorum subsp. funduliforme B35</name>
    <dbReference type="NCBI Taxonomy" id="1226633"/>
    <lineage>
        <taxon>Bacteria</taxon>
        <taxon>Fusobacteriati</taxon>
        <taxon>Fusobacteriota</taxon>
        <taxon>Fusobacteriia</taxon>
        <taxon>Fusobacteriales</taxon>
        <taxon>Fusobacteriaceae</taxon>
        <taxon>Fusobacterium</taxon>
    </lineage>
</organism>
<accession>A0A017H6G7</accession>
<protein>
    <submittedName>
        <fullName evidence="2">Formimidoyltetrahydrofolate cyclodeaminase</fullName>
    </submittedName>
</protein>